<feature type="transmembrane region" description="Helical" evidence="1">
    <location>
        <begin position="5"/>
        <end position="25"/>
    </location>
</feature>
<dbReference type="EMBL" id="FOCL01000006">
    <property type="protein sequence ID" value="SEO26169.1"/>
    <property type="molecule type" value="Genomic_DNA"/>
</dbReference>
<sequence length="117" mass="13443">MDKIIIYCIFGSVPMCLVLFVTYNLTFGPSTRQVIIQNDSLEMVSGVVDTVYNDALNHNIRTAILTDKTRYQIIPEWENKIEEGDSLYKAKGSFLLEIYKREGKKIVLDYRSTIPSQ</sequence>
<dbReference type="RefSeq" id="WP_143065240.1">
    <property type="nucleotide sequence ID" value="NZ_FOCL01000006.1"/>
</dbReference>
<organism evidence="2 3">
    <name type="scientific">Mucilaginibacter gossypiicola</name>
    <dbReference type="NCBI Taxonomy" id="551995"/>
    <lineage>
        <taxon>Bacteria</taxon>
        <taxon>Pseudomonadati</taxon>
        <taxon>Bacteroidota</taxon>
        <taxon>Sphingobacteriia</taxon>
        <taxon>Sphingobacteriales</taxon>
        <taxon>Sphingobacteriaceae</taxon>
        <taxon>Mucilaginibacter</taxon>
    </lineage>
</organism>
<keyword evidence="1" id="KW-1133">Transmembrane helix</keyword>
<dbReference type="OrthoDB" id="771599at2"/>
<reference evidence="3" key="1">
    <citation type="submission" date="2016-10" db="EMBL/GenBank/DDBJ databases">
        <authorList>
            <person name="Varghese N."/>
            <person name="Submissions S."/>
        </authorList>
    </citation>
    <scope>NUCLEOTIDE SEQUENCE [LARGE SCALE GENOMIC DNA]</scope>
    <source>
        <strain evidence="3">Gh-48</strain>
    </source>
</reference>
<evidence type="ECO:0000256" key="1">
    <source>
        <dbReference type="SAM" id="Phobius"/>
    </source>
</evidence>
<name>A0A1H8N9P0_9SPHI</name>
<keyword evidence="1" id="KW-0812">Transmembrane</keyword>
<dbReference type="Proteomes" id="UP000198942">
    <property type="component" value="Unassembled WGS sequence"/>
</dbReference>
<accession>A0A1H8N9P0</accession>
<dbReference type="STRING" id="551995.SAMN05192574_106314"/>
<evidence type="ECO:0000313" key="3">
    <source>
        <dbReference type="Proteomes" id="UP000198942"/>
    </source>
</evidence>
<protein>
    <submittedName>
        <fullName evidence="2">Uncharacterized protein</fullName>
    </submittedName>
</protein>
<gene>
    <name evidence="2" type="ORF">SAMN05192574_106314</name>
</gene>
<dbReference type="AlphaFoldDB" id="A0A1H8N9P0"/>
<proteinExistence type="predicted"/>
<keyword evidence="1" id="KW-0472">Membrane</keyword>
<evidence type="ECO:0000313" key="2">
    <source>
        <dbReference type="EMBL" id="SEO26169.1"/>
    </source>
</evidence>
<keyword evidence="3" id="KW-1185">Reference proteome</keyword>